<keyword evidence="3" id="KW-0472">Membrane</keyword>
<dbReference type="EMBL" id="JABURY010000006">
    <property type="protein sequence ID" value="MBC9130052.1"/>
    <property type="molecule type" value="Genomic_DNA"/>
</dbReference>
<proteinExistence type="predicted"/>
<protein>
    <submittedName>
        <fullName evidence="8">Glycine zipper 2TM domain-containing protein</fullName>
    </submittedName>
</protein>
<accession>A0ABR7QV01</accession>
<evidence type="ECO:0000259" key="7">
    <source>
        <dbReference type="Pfam" id="PF05433"/>
    </source>
</evidence>
<name>A0ABR7QV01_9GAMM</name>
<feature type="signal peptide" evidence="6">
    <location>
        <begin position="1"/>
        <end position="18"/>
    </location>
</feature>
<feature type="chain" id="PRO_5045718286" evidence="6">
    <location>
        <begin position="19"/>
        <end position="160"/>
    </location>
</feature>
<keyword evidence="5" id="KW-0449">Lipoprotein</keyword>
<keyword evidence="9" id="KW-1185">Reference proteome</keyword>
<sequence>MKKLMTFTCLALMLTACQNSDIYSGDVYTADQAKQVQQIDYGKVVSARPVKIQTNASNGSSNSVIGSVGGAIIGGFIGNTIGSGTGNKLAIASGAIGGALLGNKAQDLASQTNAVELVILRDSGDTILIVQKATANQFHVGQQVRIVTNGKQISVAPRIN</sequence>
<comment type="caution">
    <text evidence="8">The sequence shown here is derived from an EMBL/GenBank/DDBJ whole genome shotgun (WGS) entry which is preliminary data.</text>
</comment>
<dbReference type="InterPro" id="IPR008816">
    <property type="entry name" value="Gly_zipper_2TM_dom"/>
</dbReference>
<reference evidence="8 9" key="1">
    <citation type="submission" date="2020-06" db="EMBL/GenBank/DDBJ databases">
        <title>Frischella cerana isolated from Apis cerana gut homogenate.</title>
        <authorList>
            <person name="Wolter L.A."/>
            <person name="Suenami S."/>
            <person name="Miyazaki R."/>
        </authorList>
    </citation>
    <scope>NUCLEOTIDE SEQUENCE [LARGE SCALE GENOMIC DNA]</scope>
    <source>
        <strain evidence="8 9">Ac13</strain>
    </source>
</reference>
<dbReference type="RefSeq" id="WP_187754501.1">
    <property type="nucleotide sequence ID" value="NZ_JABURY010000006.1"/>
</dbReference>
<evidence type="ECO:0000256" key="6">
    <source>
        <dbReference type="SAM" id="SignalP"/>
    </source>
</evidence>
<evidence type="ECO:0000313" key="8">
    <source>
        <dbReference type="EMBL" id="MBC9130052.1"/>
    </source>
</evidence>
<keyword evidence="2 6" id="KW-0732">Signal</keyword>
<feature type="domain" description="Glycine zipper 2TM" evidence="7">
    <location>
        <begin position="65"/>
        <end position="106"/>
    </location>
</feature>
<dbReference type="PANTHER" id="PTHR35603">
    <property type="match status" value="1"/>
</dbReference>
<gene>
    <name evidence="8" type="ORF">FcAc13_01885</name>
</gene>
<dbReference type="InterPro" id="IPR051407">
    <property type="entry name" value="Bact_OM_lipoprot/Surf_antigen"/>
</dbReference>
<evidence type="ECO:0000256" key="4">
    <source>
        <dbReference type="ARBA" id="ARBA00023139"/>
    </source>
</evidence>
<dbReference type="Pfam" id="PF05433">
    <property type="entry name" value="Rick_17kDa_Anti"/>
    <property type="match status" value="1"/>
</dbReference>
<organism evidence="8 9">
    <name type="scientific">Frischella japonica</name>
    <dbReference type="NCBI Taxonomy" id="2741544"/>
    <lineage>
        <taxon>Bacteria</taxon>
        <taxon>Pseudomonadati</taxon>
        <taxon>Pseudomonadota</taxon>
        <taxon>Gammaproteobacteria</taxon>
        <taxon>Orbales</taxon>
        <taxon>Orbaceae</taxon>
        <taxon>Frischella</taxon>
    </lineage>
</organism>
<dbReference type="PANTHER" id="PTHR35603:SF1">
    <property type="entry name" value="OUTER MEMBRANE LIPOPROTEIN SLYB"/>
    <property type="match status" value="1"/>
</dbReference>
<keyword evidence="4" id="KW-0564">Palmitate</keyword>
<evidence type="ECO:0000256" key="2">
    <source>
        <dbReference type="ARBA" id="ARBA00022729"/>
    </source>
</evidence>
<evidence type="ECO:0000256" key="5">
    <source>
        <dbReference type="ARBA" id="ARBA00023288"/>
    </source>
</evidence>
<evidence type="ECO:0000313" key="9">
    <source>
        <dbReference type="Proteomes" id="UP000651208"/>
    </source>
</evidence>
<dbReference type="PROSITE" id="PS51257">
    <property type="entry name" value="PROKAR_LIPOPROTEIN"/>
    <property type="match status" value="1"/>
</dbReference>
<evidence type="ECO:0000256" key="1">
    <source>
        <dbReference type="ARBA" id="ARBA00004459"/>
    </source>
</evidence>
<comment type="subcellular location">
    <subcellularLocation>
        <location evidence="1">Cell outer membrane</location>
        <topology evidence="1">Lipid-anchor</topology>
    </subcellularLocation>
</comment>
<evidence type="ECO:0000256" key="3">
    <source>
        <dbReference type="ARBA" id="ARBA00023136"/>
    </source>
</evidence>
<dbReference type="Proteomes" id="UP000651208">
    <property type="component" value="Unassembled WGS sequence"/>
</dbReference>